<dbReference type="InterPro" id="IPR019826">
    <property type="entry name" value="Carboxylesterase_B_AS"/>
</dbReference>
<evidence type="ECO:0000256" key="6">
    <source>
        <dbReference type="SAM" id="MobiDB-lite"/>
    </source>
</evidence>
<gene>
    <name evidence="8" type="ORF">KFL_006230020</name>
</gene>
<organism evidence="8 9">
    <name type="scientific">Klebsormidium nitens</name>
    <name type="common">Green alga</name>
    <name type="synonym">Ulothrix nitens</name>
    <dbReference type="NCBI Taxonomy" id="105231"/>
    <lineage>
        <taxon>Eukaryota</taxon>
        <taxon>Viridiplantae</taxon>
        <taxon>Streptophyta</taxon>
        <taxon>Klebsormidiophyceae</taxon>
        <taxon>Klebsormidiales</taxon>
        <taxon>Klebsormidiaceae</taxon>
        <taxon>Klebsormidium</taxon>
    </lineage>
</organism>
<protein>
    <recommendedName>
        <fullName evidence="4">protein-S-isoprenylcysteine alpha-carbonyl methylesterase</fullName>
        <ecNumber evidence="4">3.1.1.n2</ecNumber>
    </recommendedName>
</protein>
<evidence type="ECO:0000259" key="7">
    <source>
        <dbReference type="Pfam" id="PF20434"/>
    </source>
</evidence>
<dbReference type="OMA" id="FHALLPW"/>
<dbReference type="STRING" id="105231.A0A1Y1IHW5"/>
<feature type="region of interest" description="Disordered" evidence="6">
    <location>
        <begin position="431"/>
        <end position="467"/>
    </location>
</feature>
<dbReference type="GO" id="GO:0000139">
    <property type="term" value="C:Golgi membrane"/>
    <property type="evidence" value="ECO:0007669"/>
    <property type="project" value="UniProtKB-SubCell"/>
</dbReference>
<dbReference type="PANTHER" id="PTHR48081">
    <property type="entry name" value="AB HYDROLASE SUPERFAMILY PROTEIN C4A8.06C"/>
    <property type="match status" value="1"/>
</dbReference>
<evidence type="ECO:0000256" key="5">
    <source>
        <dbReference type="ARBA" id="ARBA00049507"/>
    </source>
</evidence>
<reference evidence="8 9" key="1">
    <citation type="journal article" date="2014" name="Nat. Commun.">
        <title>Klebsormidium flaccidum genome reveals primary factors for plant terrestrial adaptation.</title>
        <authorList>
            <person name="Hori K."/>
            <person name="Maruyama F."/>
            <person name="Fujisawa T."/>
            <person name="Togashi T."/>
            <person name="Yamamoto N."/>
            <person name="Seo M."/>
            <person name="Sato S."/>
            <person name="Yamada T."/>
            <person name="Mori H."/>
            <person name="Tajima N."/>
            <person name="Moriyama T."/>
            <person name="Ikeuchi M."/>
            <person name="Watanabe M."/>
            <person name="Wada H."/>
            <person name="Kobayashi K."/>
            <person name="Saito M."/>
            <person name="Masuda T."/>
            <person name="Sasaki-Sekimoto Y."/>
            <person name="Mashiguchi K."/>
            <person name="Awai K."/>
            <person name="Shimojima M."/>
            <person name="Masuda S."/>
            <person name="Iwai M."/>
            <person name="Nobusawa T."/>
            <person name="Narise T."/>
            <person name="Kondo S."/>
            <person name="Saito H."/>
            <person name="Sato R."/>
            <person name="Murakawa M."/>
            <person name="Ihara Y."/>
            <person name="Oshima-Yamada Y."/>
            <person name="Ohtaka K."/>
            <person name="Satoh M."/>
            <person name="Sonobe K."/>
            <person name="Ishii M."/>
            <person name="Ohtani R."/>
            <person name="Kanamori-Sato M."/>
            <person name="Honoki R."/>
            <person name="Miyazaki D."/>
            <person name="Mochizuki H."/>
            <person name="Umetsu J."/>
            <person name="Higashi K."/>
            <person name="Shibata D."/>
            <person name="Kamiya Y."/>
            <person name="Sato N."/>
            <person name="Nakamura Y."/>
            <person name="Tabata S."/>
            <person name="Ida S."/>
            <person name="Kurokawa K."/>
            <person name="Ohta H."/>
        </authorList>
    </citation>
    <scope>NUCLEOTIDE SEQUENCE [LARGE SCALE GENOMIC DNA]</scope>
    <source>
        <strain evidence="8 9">NIES-2285</strain>
    </source>
</reference>
<feature type="compositionally biased region" description="Polar residues" evidence="6">
    <location>
        <begin position="446"/>
        <end position="457"/>
    </location>
</feature>
<name>A0A1Y1IHW5_KLENI</name>
<dbReference type="InterPro" id="IPR029058">
    <property type="entry name" value="AB_hydrolase_fold"/>
</dbReference>
<dbReference type="Proteomes" id="UP000054558">
    <property type="component" value="Unassembled WGS sequence"/>
</dbReference>
<comment type="catalytic activity">
    <reaction evidence="5">
        <text>[protein]-C-terminal S-[(2E,6E)-farnesyl]-L-cysteine methyl ester + H2O = [protein]-C-terminal S-[(2E,6E)-farnesyl]-L-cysteine + methanol + H(+)</text>
        <dbReference type="Rhea" id="RHEA:48520"/>
        <dbReference type="Rhea" id="RHEA-COMP:12125"/>
        <dbReference type="Rhea" id="RHEA-COMP:12126"/>
        <dbReference type="ChEBI" id="CHEBI:15377"/>
        <dbReference type="ChEBI" id="CHEBI:15378"/>
        <dbReference type="ChEBI" id="CHEBI:17790"/>
        <dbReference type="ChEBI" id="CHEBI:90510"/>
        <dbReference type="ChEBI" id="CHEBI:90511"/>
        <dbReference type="EC" id="3.1.1.n2"/>
    </reaction>
</comment>
<dbReference type="Gene3D" id="3.40.50.1820">
    <property type="entry name" value="alpha/beta hydrolase"/>
    <property type="match status" value="1"/>
</dbReference>
<evidence type="ECO:0000313" key="9">
    <source>
        <dbReference type="Proteomes" id="UP000054558"/>
    </source>
</evidence>
<dbReference type="InterPro" id="IPR049492">
    <property type="entry name" value="BD-FAE-like_dom"/>
</dbReference>
<dbReference type="Pfam" id="PF20434">
    <property type="entry name" value="BD-FAE"/>
    <property type="match status" value="1"/>
</dbReference>
<dbReference type="PANTHER" id="PTHR48081:SF33">
    <property type="entry name" value="KYNURENINE FORMAMIDASE"/>
    <property type="match status" value="1"/>
</dbReference>
<keyword evidence="2 8" id="KW-0378">Hydrolase</keyword>
<keyword evidence="9" id="KW-1185">Reference proteome</keyword>
<evidence type="ECO:0000256" key="4">
    <source>
        <dbReference type="ARBA" id="ARBA00038928"/>
    </source>
</evidence>
<comment type="similarity">
    <text evidence="3">Belongs to the AB hydrolase superfamily. Isoprenylcysteine methylesterase family.</text>
</comment>
<evidence type="ECO:0000313" key="8">
    <source>
        <dbReference type="EMBL" id="GAQ90293.1"/>
    </source>
</evidence>
<dbReference type="EMBL" id="DF237572">
    <property type="protein sequence ID" value="GAQ90293.1"/>
    <property type="molecule type" value="Genomic_DNA"/>
</dbReference>
<dbReference type="SUPFAM" id="SSF53474">
    <property type="entry name" value="alpha/beta-Hydrolases"/>
    <property type="match status" value="1"/>
</dbReference>
<feature type="domain" description="BD-FAE-like" evidence="7">
    <location>
        <begin position="193"/>
        <end position="301"/>
    </location>
</feature>
<dbReference type="GO" id="GO:0004061">
    <property type="term" value="F:arylformamidase activity"/>
    <property type="evidence" value="ECO:0000318"/>
    <property type="project" value="GO_Central"/>
</dbReference>
<sequence length="552" mass="59455">MAIFGHAFKSAGSDVASTRGFGPKMSKAAKYSYLIGKEIVGLVQVIPYGLHAALTHGFLPLGKGLQQDLVGGLGQLGQGVGLSDTDELKASNDVGMRSAEEEETLRGDSSDEIGSAVDLNPRNSALQERRGDEASVGLHSSVKVRGAKGRAAGWFPWKSAYSANVVKDLPYGDKEREKLDIFTPSIMDQNRRSASNQKWPVVLFVHGGVWSSGEKWQYSPLGARLAHEGCVAAVISYSLFPDVLATEQSEQVSSALDWVFQNIGHFGGDPNRVTLAGHSSGAHICSLALYHRAKRLLASRASPRMSTDVSVRQPRTFAGLAGVYDIAEHLKFEQWRGVALLSCMTPANGGPEGFPDVSTVRLFESLGAEVGKSERKEDGFEGEPFLGETSEANRVVLGMAEGGQTARSRPWKEWPFSTVVNSALLAGGRLGSSGEIAERKEDENGPESNSHNTVSERGTTDVEGLNRGGEATVRVEDLLPRVLLQSSPGDTTVPIDTTVAFARCLDAIGCRVKNLVYDSLAHPDFIIWPRRFDGEEALGPHIRDLLRVVKGM</sequence>
<dbReference type="OrthoDB" id="6495301at2759"/>
<dbReference type="AlphaFoldDB" id="A0A1Y1IHW5"/>
<proteinExistence type="inferred from homology"/>
<feature type="region of interest" description="Disordered" evidence="6">
    <location>
        <begin position="91"/>
        <end position="132"/>
    </location>
</feature>
<comment type="subcellular location">
    <subcellularLocation>
        <location evidence="1">Golgi apparatus membrane</location>
        <topology evidence="1">Multi-pass membrane protein</topology>
    </subcellularLocation>
</comment>
<evidence type="ECO:0000256" key="2">
    <source>
        <dbReference type="ARBA" id="ARBA00022801"/>
    </source>
</evidence>
<dbReference type="InterPro" id="IPR050300">
    <property type="entry name" value="GDXG_lipolytic_enzyme"/>
</dbReference>
<dbReference type="GO" id="GO:0010296">
    <property type="term" value="F:prenylcysteine methylesterase activity"/>
    <property type="evidence" value="ECO:0007669"/>
    <property type="project" value="RHEA"/>
</dbReference>
<evidence type="ECO:0000256" key="1">
    <source>
        <dbReference type="ARBA" id="ARBA00004653"/>
    </source>
</evidence>
<dbReference type="EC" id="3.1.1.n2" evidence="4"/>
<accession>A0A1Y1IHW5</accession>
<dbReference type="PROSITE" id="PS00122">
    <property type="entry name" value="CARBOXYLESTERASE_B_1"/>
    <property type="match status" value="1"/>
</dbReference>
<evidence type="ECO:0000256" key="3">
    <source>
        <dbReference type="ARBA" id="ARBA00038028"/>
    </source>
</evidence>